<dbReference type="PANTHER" id="PTHR23322">
    <property type="entry name" value="FAS-ASSOCIATED PROTEIN"/>
    <property type="match status" value="1"/>
</dbReference>
<name>A0A8J5UMA5_9ASCO</name>
<dbReference type="OrthoDB" id="1026733at2759"/>
<keyword evidence="2" id="KW-1133">Transmembrane helix</keyword>
<sequence length="445" mass="51234">MSSIPIWLSRLLPTRQVRGGYQAVSNNSNDVPSSTLPGAYPVESVEPRNRNYFNSQTIQATLRKIPNWIIYFIIQPIIILVLILFRILGKVISLLFTTSSFTSTATTKQVIDPTDRAHRFIRDLEDNLPVTLNPMDALPPFFQGSYTQALYMATNRAKYLFIYLTNSRNEGSNQIFNKIIINREFVNLFQDPNMIIWGGDLTNPEAYQLANSLCVTKFPFLGLLCLTRTTTMSPTGPIKTPAKISLISRLQGGLKGDADANGLIDHKFKKKIAKYQDELILIRQELEDKFMSRLLVKQQELNYQASLEKDRAKKRQREFEKLTKEYLVYIAPKYRDLIHQRSDTAKIGIKCKDGTRHTVYFPKEMKIEDIFIYVELMNRGYLSESIISTLSEHEASEKFQNFKLTYKFQLSSPLPPRQSLIDKRDQFIMDVDLVYPSGLLLVEDI</sequence>
<dbReference type="PROSITE" id="PS50033">
    <property type="entry name" value="UBX"/>
    <property type="match status" value="1"/>
</dbReference>
<evidence type="ECO:0000256" key="2">
    <source>
        <dbReference type="SAM" id="Phobius"/>
    </source>
</evidence>
<evidence type="ECO:0000313" key="4">
    <source>
        <dbReference type="EMBL" id="KAG7665973.1"/>
    </source>
</evidence>
<proteinExistence type="predicted"/>
<dbReference type="InterPro" id="IPR001012">
    <property type="entry name" value="UBX_dom"/>
</dbReference>
<dbReference type="GO" id="GO:0036503">
    <property type="term" value="P:ERAD pathway"/>
    <property type="evidence" value="ECO:0007669"/>
    <property type="project" value="TreeGrafter"/>
</dbReference>
<dbReference type="Proteomes" id="UP000694255">
    <property type="component" value="Unassembled WGS sequence"/>
</dbReference>
<dbReference type="PANTHER" id="PTHR23322:SF1">
    <property type="entry name" value="FAS-ASSOCIATED FACTOR 2"/>
    <property type="match status" value="1"/>
</dbReference>
<dbReference type="AlphaFoldDB" id="A0A8J5UMA5"/>
<dbReference type="InterPro" id="IPR006577">
    <property type="entry name" value="UAS"/>
</dbReference>
<comment type="caution">
    <text evidence="4">The sequence shown here is derived from an EMBL/GenBank/DDBJ whole genome shotgun (WGS) entry which is preliminary data.</text>
</comment>
<feature type="domain" description="UBX" evidence="3">
    <location>
        <begin position="340"/>
        <end position="441"/>
    </location>
</feature>
<keyword evidence="2" id="KW-0472">Membrane</keyword>
<keyword evidence="1" id="KW-0175">Coiled coil</keyword>
<dbReference type="GO" id="GO:0043130">
    <property type="term" value="F:ubiquitin binding"/>
    <property type="evidence" value="ECO:0007669"/>
    <property type="project" value="TreeGrafter"/>
</dbReference>
<dbReference type="EMBL" id="JAGSYN010000044">
    <property type="protein sequence ID" value="KAG7665973.1"/>
    <property type="molecule type" value="Genomic_DNA"/>
</dbReference>
<dbReference type="Pfam" id="PF00789">
    <property type="entry name" value="UBX"/>
    <property type="match status" value="1"/>
</dbReference>
<protein>
    <submittedName>
        <fullName evidence="4">Ucp10</fullName>
    </submittedName>
</protein>
<organism evidence="4 5">
    <name type="scientific">[Candida] subhashii</name>
    <dbReference type="NCBI Taxonomy" id="561895"/>
    <lineage>
        <taxon>Eukaryota</taxon>
        <taxon>Fungi</taxon>
        <taxon>Dikarya</taxon>
        <taxon>Ascomycota</taxon>
        <taxon>Saccharomycotina</taxon>
        <taxon>Pichiomycetes</taxon>
        <taxon>Debaryomycetaceae</taxon>
        <taxon>Spathaspora</taxon>
    </lineage>
</organism>
<dbReference type="GO" id="GO:0005783">
    <property type="term" value="C:endoplasmic reticulum"/>
    <property type="evidence" value="ECO:0007669"/>
    <property type="project" value="TreeGrafter"/>
</dbReference>
<evidence type="ECO:0000259" key="3">
    <source>
        <dbReference type="PROSITE" id="PS50033"/>
    </source>
</evidence>
<dbReference type="SMART" id="SM00594">
    <property type="entry name" value="UAS"/>
    <property type="match status" value="1"/>
</dbReference>
<evidence type="ECO:0000256" key="1">
    <source>
        <dbReference type="ARBA" id="ARBA00023054"/>
    </source>
</evidence>
<evidence type="ECO:0000313" key="5">
    <source>
        <dbReference type="Proteomes" id="UP000694255"/>
    </source>
</evidence>
<keyword evidence="5" id="KW-1185">Reference proteome</keyword>
<accession>A0A8J5UMA5</accession>
<dbReference type="RefSeq" id="XP_049266205.1">
    <property type="nucleotide sequence ID" value="XM_049407962.1"/>
</dbReference>
<gene>
    <name evidence="4" type="ORF">J8A68_000402</name>
</gene>
<dbReference type="GeneID" id="73467203"/>
<keyword evidence="2" id="KW-0812">Transmembrane</keyword>
<reference evidence="4 5" key="1">
    <citation type="journal article" date="2021" name="DNA Res.">
        <title>Genome analysis of Candida subhashii reveals its hybrid nature and dual mitochondrial genome conformations.</title>
        <authorList>
            <person name="Mixao V."/>
            <person name="Hegedusova E."/>
            <person name="Saus E."/>
            <person name="Pryszcz L.P."/>
            <person name="Cillingova A."/>
            <person name="Nosek J."/>
            <person name="Gabaldon T."/>
        </authorList>
    </citation>
    <scope>NUCLEOTIDE SEQUENCE [LARGE SCALE GENOMIC DNA]</scope>
    <source>
        <strain evidence="4 5">CBS 10753</strain>
    </source>
</reference>
<feature type="transmembrane region" description="Helical" evidence="2">
    <location>
        <begin position="68"/>
        <end position="88"/>
    </location>
</feature>
<dbReference type="InterPro" id="IPR050730">
    <property type="entry name" value="UBX_domain-protein"/>
</dbReference>